<dbReference type="eggNOG" id="arCOG10189">
    <property type="taxonomic scope" value="Archaea"/>
</dbReference>
<proteinExistence type="predicted"/>
<dbReference type="InParanoid" id="M0D2J0"/>
<sequence length="161" mass="17656">MLVLLSGVSVAASEVIESPPELTVSNEDNTTYRVTAYTVESRQVAMLMNFRVTTDNGERRLATLSQLIWPEGYRNVTLADEGVPTQRVTVEPGEEVTTTIDGWTPGNVTVYVMEDVGNDETHVQTDIIACPDRGQEHSWTFRDDGTGGSSTCASSLDWLLL</sequence>
<dbReference type="InterPro" id="IPR058994">
    <property type="entry name" value="Ig-containing_halobact"/>
</dbReference>
<accession>M0D2J0</accession>
<name>M0D2J0_HALPD</name>
<gene>
    <name evidence="1" type="ORF">C474_14064</name>
</gene>
<reference evidence="1 2" key="1">
    <citation type="journal article" date="2014" name="PLoS Genet.">
        <title>Phylogenetically driven sequencing of extremely halophilic archaea reveals strategies for static and dynamic osmo-response.</title>
        <authorList>
            <person name="Becker E.A."/>
            <person name="Seitzer P.M."/>
            <person name="Tritt A."/>
            <person name="Larsen D."/>
            <person name="Krusor M."/>
            <person name="Yao A.I."/>
            <person name="Wu D."/>
            <person name="Madern D."/>
            <person name="Eisen J.A."/>
            <person name="Darling A.E."/>
            <person name="Facciotti M.T."/>
        </authorList>
    </citation>
    <scope>NUCLEOTIDE SEQUENCE [LARGE SCALE GENOMIC DNA]</scope>
    <source>
        <strain evidence="1 2">JCM 14848</strain>
    </source>
</reference>
<comment type="caution">
    <text evidence="1">The sequence shown here is derived from an EMBL/GenBank/DDBJ whole genome shotgun (WGS) entry which is preliminary data.</text>
</comment>
<organism evidence="1 2">
    <name type="scientific">Halogeometricum pallidum JCM 14848</name>
    <dbReference type="NCBI Taxonomy" id="1227487"/>
    <lineage>
        <taxon>Archaea</taxon>
        <taxon>Methanobacteriati</taxon>
        <taxon>Methanobacteriota</taxon>
        <taxon>Stenosarchaea group</taxon>
        <taxon>Halobacteria</taxon>
        <taxon>Halobacteriales</taxon>
        <taxon>Haloferacaceae</taxon>
        <taxon>Halogeometricum</taxon>
    </lineage>
</organism>
<keyword evidence="2" id="KW-1185">Reference proteome</keyword>
<evidence type="ECO:0000313" key="2">
    <source>
        <dbReference type="Proteomes" id="UP000011513"/>
    </source>
</evidence>
<dbReference type="Proteomes" id="UP000011513">
    <property type="component" value="Unassembled WGS sequence"/>
</dbReference>
<dbReference type="AlphaFoldDB" id="M0D2J0"/>
<evidence type="ECO:0000313" key="1">
    <source>
        <dbReference type="EMBL" id="ELZ29033.1"/>
    </source>
</evidence>
<dbReference type="EMBL" id="AOIV01000035">
    <property type="protein sequence ID" value="ELZ29033.1"/>
    <property type="molecule type" value="Genomic_DNA"/>
</dbReference>
<dbReference type="PATRIC" id="fig|1227487.5.peg.2800"/>
<protein>
    <submittedName>
        <fullName evidence="1">Uncharacterized protein</fullName>
    </submittedName>
</protein>
<dbReference type="Pfam" id="PF26515">
    <property type="entry name" value="Ig_halo_2"/>
    <property type="match status" value="1"/>
</dbReference>